<proteinExistence type="predicted"/>
<accession>A0A1G7K0M7</accession>
<dbReference type="AlphaFoldDB" id="A0A1G7K0M7"/>
<protein>
    <submittedName>
        <fullName evidence="1">Nucleoside-triphosphatase THEP1</fullName>
    </submittedName>
</protein>
<dbReference type="RefSeq" id="WP_074643188.1">
    <property type="nucleotide sequence ID" value="NZ_FNBL01000003.1"/>
</dbReference>
<organism evidence="1 2">
    <name type="scientific">Celeribacter baekdonensis</name>
    <dbReference type="NCBI Taxonomy" id="875171"/>
    <lineage>
        <taxon>Bacteria</taxon>
        <taxon>Pseudomonadati</taxon>
        <taxon>Pseudomonadota</taxon>
        <taxon>Alphaproteobacteria</taxon>
        <taxon>Rhodobacterales</taxon>
        <taxon>Roseobacteraceae</taxon>
        <taxon>Celeribacter</taxon>
    </lineage>
</organism>
<sequence length="168" mass="17842">MLGYVMMAGRGETDAVLCALADRLSSEGRSLAGAVQLNRERPGASKCHMELKLLPSGECRSITQALGEMSQGCRLDAEGLELAVAQAERALDAGAELVVINKFGKQEVAGRGFRALIAEALHRGVPVILGVNEKNLHGFVAFAGEVAEPLAPDLTVLLEWCHAKLHVD</sequence>
<evidence type="ECO:0000313" key="1">
    <source>
        <dbReference type="EMBL" id="SDF30634.1"/>
    </source>
</evidence>
<dbReference type="Pfam" id="PF10649">
    <property type="entry name" value="DUF2478"/>
    <property type="match status" value="1"/>
</dbReference>
<reference evidence="1 2" key="1">
    <citation type="submission" date="2016-10" db="EMBL/GenBank/DDBJ databases">
        <authorList>
            <person name="de Groot N.N."/>
        </authorList>
    </citation>
    <scope>NUCLEOTIDE SEQUENCE [LARGE SCALE GENOMIC DNA]</scope>
    <source>
        <strain evidence="1 2">DSM 27375</strain>
    </source>
</reference>
<dbReference type="EMBL" id="FNBL01000003">
    <property type="protein sequence ID" value="SDF30634.1"/>
    <property type="molecule type" value="Genomic_DNA"/>
</dbReference>
<dbReference type="Proteomes" id="UP000182284">
    <property type="component" value="Unassembled WGS sequence"/>
</dbReference>
<gene>
    <name evidence="1" type="ORF">SAMN04488117_103279</name>
</gene>
<dbReference type="InterPro" id="IPR018912">
    <property type="entry name" value="DUF2478"/>
</dbReference>
<evidence type="ECO:0000313" key="2">
    <source>
        <dbReference type="Proteomes" id="UP000182284"/>
    </source>
</evidence>
<name>A0A1G7K0M7_9RHOB</name>
<dbReference type="OrthoDB" id="5918880at2"/>